<dbReference type="AlphaFoldDB" id="A0A5A8EHV4"/>
<evidence type="ECO:0000313" key="2">
    <source>
        <dbReference type="EMBL" id="KAA0177455.1"/>
    </source>
</evidence>
<dbReference type="EMBL" id="VLTO01000004">
    <property type="protein sequence ID" value="KAA0177455.1"/>
    <property type="molecule type" value="Genomic_DNA"/>
</dbReference>
<accession>A0A5A8EHV4</accession>
<feature type="compositionally biased region" description="Basic and acidic residues" evidence="1">
    <location>
        <begin position="154"/>
        <end position="167"/>
    </location>
</feature>
<gene>
    <name evidence="2" type="ORF">FNF27_01233</name>
</gene>
<reference evidence="2 3" key="1">
    <citation type="submission" date="2019-07" db="EMBL/GenBank/DDBJ databases">
        <title>Genomes of Cafeteria roenbergensis.</title>
        <authorList>
            <person name="Fischer M.G."/>
            <person name="Hackl T."/>
            <person name="Roman M."/>
        </authorList>
    </citation>
    <scope>NUCLEOTIDE SEQUENCE [LARGE SCALE GENOMIC DNA]</scope>
    <source>
        <strain evidence="2 3">E4-10P</strain>
    </source>
</reference>
<evidence type="ECO:0000313" key="3">
    <source>
        <dbReference type="Proteomes" id="UP000322899"/>
    </source>
</evidence>
<dbReference type="SUPFAM" id="SSF52540">
    <property type="entry name" value="P-loop containing nucleoside triphosphate hydrolases"/>
    <property type="match status" value="1"/>
</dbReference>
<dbReference type="InterPro" id="IPR027417">
    <property type="entry name" value="P-loop_NTPase"/>
</dbReference>
<proteinExistence type="predicted"/>
<evidence type="ECO:0008006" key="4">
    <source>
        <dbReference type="Google" id="ProtNLM"/>
    </source>
</evidence>
<name>A0A5A8EHV4_CAFRO</name>
<sequence>MADSRFARLPEAIGPACRVSKSFVIVERGREGKLFVPAEAARILRSLPGVTLSVVCIMGPMREGKSSAANLMVCSFAAGVTKGIHASIVYTSDTSAVMVLDLEGSGEAGADLDAQVAVIACCLSSVVVLKPRRCGPAHRYPREDVAAPGSVRSGRIDRQGIDGDPRGATLRDRAAAAAAAAAGPACKAPMGMLMVLLRDYKLKYSDNQVTAQGLRDGR</sequence>
<evidence type="ECO:0000256" key="1">
    <source>
        <dbReference type="SAM" id="MobiDB-lite"/>
    </source>
</evidence>
<comment type="caution">
    <text evidence="2">The sequence shown here is derived from an EMBL/GenBank/DDBJ whole genome shotgun (WGS) entry which is preliminary data.</text>
</comment>
<organism evidence="2 3">
    <name type="scientific">Cafeteria roenbergensis</name>
    <name type="common">Marine flagellate</name>
    <dbReference type="NCBI Taxonomy" id="33653"/>
    <lineage>
        <taxon>Eukaryota</taxon>
        <taxon>Sar</taxon>
        <taxon>Stramenopiles</taxon>
        <taxon>Bigyra</taxon>
        <taxon>Opalozoa</taxon>
        <taxon>Bicosoecida</taxon>
        <taxon>Cafeteriaceae</taxon>
        <taxon>Cafeteria</taxon>
    </lineage>
</organism>
<protein>
    <recommendedName>
        <fullName evidence="4">Guanylate-binding protein N-terminal domain-containing protein</fullName>
    </recommendedName>
</protein>
<dbReference type="Gene3D" id="3.40.50.300">
    <property type="entry name" value="P-loop containing nucleotide triphosphate hydrolases"/>
    <property type="match status" value="1"/>
</dbReference>
<feature type="region of interest" description="Disordered" evidence="1">
    <location>
        <begin position="146"/>
        <end position="167"/>
    </location>
</feature>
<dbReference type="Proteomes" id="UP000322899">
    <property type="component" value="Unassembled WGS sequence"/>
</dbReference>